<gene>
    <name evidence="2" type="ORF">ABEG18_03795</name>
</gene>
<feature type="domain" description="MlaB-like STAS" evidence="1">
    <location>
        <begin position="4"/>
        <end position="82"/>
    </location>
</feature>
<dbReference type="RefSeq" id="WP_406856767.1">
    <property type="nucleotide sequence ID" value="NZ_CP157484.1"/>
</dbReference>
<evidence type="ECO:0000313" key="2">
    <source>
        <dbReference type="EMBL" id="XBO39915.1"/>
    </source>
</evidence>
<reference evidence="2" key="1">
    <citation type="submission" date="2024-05" db="EMBL/GenBank/DDBJ databases">
        <authorList>
            <person name="Kim S."/>
            <person name="Heo J."/>
            <person name="Choi H."/>
            <person name="Choi Y."/>
            <person name="Kwon S.-W."/>
            <person name="Kim Y."/>
        </authorList>
    </citation>
    <scope>NUCLEOTIDE SEQUENCE</scope>
    <source>
        <strain evidence="2">KACC 23698</strain>
    </source>
</reference>
<dbReference type="InterPro" id="IPR058548">
    <property type="entry name" value="MlaB-like_STAS"/>
</dbReference>
<sequence length="92" mass="9565">MVDLAIGGSVSRDDIFDLCNKVKDAFAAGKPVRLDGSEADGLTPILAQVILSAGKTASEGDQSFTLVSPSPAMIDAFQGFGLFADLMTIPME</sequence>
<dbReference type="Pfam" id="PF13466">
    <property type="entry name" value="STAS_2"/>
    <property type="match status" value="1"/>
</dbReference>
<evidence type="ECO:0000259" key="1">
    <source>
        <dbReference type="Pfam" id="PF13466"/>
    </source>
</evidence>
<accession>A0AAU7JHW8</accession>
<name>A0AAU7JHW8_9HYPH</name>
<protein>
    <submittedName>
        <fullName evidence="2">STAS domain-containing protein</fullName>
    </submittedName>
</protein>
<dbReference type="AlphaFoldDB" id="A0AAU7JHW8"/>
<organism evidence="2">
    <name type="scientific">Alsobacter sp. KACC 23698</name>
    <dbReference type="NCBI Taxonomy" id="3149229"/>
    <lineage>
        <taxon>Bacteria</taxon>
        <taxon>Pseudomonadati</taxon>
        <taxon>Pseudomonadota</taxon>
        <taxon>Alphaproteobacteria</taxon>
        <taxon>Hyphomicrobiales</taxon>
        <taxon>Alsobacteraceae</taxon>
        <taxon>Alsobacter</taxon>
    </lineage>
</organism>
<dbReference type="EMBL" id="CP157484">
    <property type="protein sequence ID" value="XBO39915.1"/>
    <property type="molecule type" value="Genomic_DNA"/>
</dbReference>
<proteinExistence type="predicted"/>